<comment type="caution">
    <text evidence="3">The sequence shown here is derived from an EMBL/GenBank/DDBJ whole genome shotgun (WGS) entry which is preliminary data.</text>
</comment>
<keyword evidence="2" id="KW-1133">Transmembrane helix</keyword>
<protein>
    <recommendedName>
        <fullName evidence="5">PDZ domain-containing protein</fullName>
    </recommendedName>
</protein>
<dbReference type="EMBL" id="BRXZ01000281">
    <property type="protein sequence ID" value="GMI08776.1"/>
    <property type="molecule type" value="Genomic_DNA"/>
</dbReference>
<evidence type="ECO:0000256" key="2">
    <source>
        <dbReference type="SAM" id="Phobius"/>
    </source>
</evidence>
<dbReference type="Gene3D" id="2.30.42.10">
    <property type="match status" value="1"/>
</dbReference>
<proteinExistence type="predicted"/>
<dbReference type="AlphaFoldDB" id="A0A9W7CPK8"/>
<evidence type="ECO:0008006" key="5">
    <source>
        <dbReference type="Google" id="ProtNLM"/>
    </source>
</evidence>
<evidence type="ECO:0000256" key="1">
    <source>
        <dbReference type="SAM" id="MobiDB-lite"/>
    </source>
</evidence>
<feature type="transmembrane region" description="Helical" evidence="2">
    <location>
        <begin position="153"/>
        <end position="175"/>
    </location>
</feature>
<dbReference type="PANTHER" id="PTHR38909">
    <property type="entry name" value="G PROTEIN GAMMA DOMAIN-CONTAINING PROTEIN"/>
    <property type="match status" value="1"/>
</dbReference>
<evidence type="ECO:0000313" key="3">
    <source>
        <dbReference type="EMBL" id="GMI08776.1"/>
    </source>
</evidence>
<organism evidence="3 4">
    <name type="scientific">Triparma retinervis</name>
    <dbReference type="NCBI Taxonomy" id="2557542"/>
    <lineage>
        <taxon>Eukaryota</taxon>
        <taxon>Sar</taxon>
        <taxon>Stramenopiles</taxon>
        <taxon>Ochrophyta</taxon>
        <taxon>Bolidophyceae</taxon>
        <taxon>Parmales</taxon>
        <taxon>Triparmaceae</taxon>
        <taxon>Triparma</taxon>
    </lineage>
</organism>
<name>A0A9W7CPK8_9STRA</name>
<evidence type="ECO:0000313" key="4">
    <source>
        <dbReference type="Proteomes" id="UP001165082"/>
    </source>
</evidence>
<feature type="region of interest" description="Disordered" evidence="1">
    <location>
        <begin position="117"/>
        <end position="152"/>
    </location>
</feature>
<dbReference type="InterPro" id="IPR036034">
    <property type="entry name" value="PDZ_sf"/>
</dbReference>
<keyword evidence="2" id="KW-0812">Transmembrane</keyword>
<reference evidence="3" key="1">
    <citation type="submission" date="2022-07" db="EMBL/GenBank/DDBJ databases">
        <title>Genome analysis of Parmales, a sister group of diatoms, reveals the evolutionary specialization of diatoms from phago-mixotrophs to photoautotrophs.</title>
        <authorList>
            <person name="Ban H."/>
            <person name="Sato S."/>
            <person name="Yoshikawa S."/>
            <person name="Kazumasa Y."/>
            <person name="Nakamura Y."/>
            <person name="Ichinomiya M."/>
            <person name="Saitoh K."/>
            <person name="Sato N."/>
            <person name="Blanc-Mathieu R."/>
            <person name="Endo H."/>
            <person name="Kuwata A."/>
            <person name="Ogata H."/>
        </authorList>
    </citation>
    <scope>NUCLEOTIDE SEQUENCE</scope>
</reference>
<dbReference type="PANTHER" id="PTHR38909:SF1">
    <property type="entry name" value="G PROTEIN GAMMA DOMAIN-CONTAINING PROTEIN"/>
    <property type="match status" value="1"/>
</dbReference>
<gene>
    <name evidence="3" type="ORF">TrRE_jg13428</name>
</gene>
<dbReference type="OrthoDB" id="49238at2759"/>
<keyword evidence="4" id="KW-1185">Reference proteome</keyword>
<dbReference type="Proteomes" id="UP001165082">
    <property type="component" value="Unassembled WGS sequence"/>
</dbReference>
<accession>A0A9W7CPK8</accession>
<dbReference type="SUPFAM" id="SSF50156">
    <property type="entry name" value="PDZ domain-like"/>
    <property type="match status" value="1"/>
</dbReference>
<keyword evidence="2" id="KW-0472">Membrane</keyword>
<sequence>MTQNVAVNNVVVQDNLPNEVTGFNQNECDVDEVDPPGGRFLRDGENGTDKDSMLKKRFPSRNLQSAGITYDVSATYSYVVTPQSDTAPRPVVSKTQFQDAIEADPTAWDATFQEAVEEELPEGTTADTPKPEDITTTGTSTNPPPDTEEANGLGAGAISGIVIGSVAFVGIVGVAMNEVIKKRNRAAAFGSQSEDSDDFSGYDVERNTTRRRTTEHIPVVGGGATTQGASAAAAAAPRRDIDFVRSDEEDGNAISNDLKTLEAKINRGNVNKSATDDLVGGVIAAAGARMGFMNGGLDSASSSYDNMTSNTELDIETVFAPSGKLGIVVDSTTGGPTVHSIREISPLIGILNVGDKIISIDDINVTKMSAGGVTKLMAQKSQQSERKIAFQKTA</sequence>